<dbReference type="EMBL" id="JAQQWL010000005">
    <property type="protein sequence ID" value="KAK8073228.1"/>
    <property type="molecule type" value="Genomic_DNA"/>
</dbReference>
<evidence type="ECO:0000259" key="1">
    <source>
        <dbReference type="Pfam" id="PF01636"/>
    </source>
</evidence>
<feature type="domain" description="Aminoglycoside phosphotransferase" evidence="1">
    <location>
        <begin position="323"/>
        <end position="524"/>
    </location>
</feature>
<dbReference type="Proteomes" id="UP001480595">
    <property type="component" value="Unassembled WGS sequence"/>
</dbReference>
<dbReference type="GeneID" id="92088599"/>
<keyword evidence="3" id="KW-1185">Reference proteome</keyword>
<dbReference type="InterPro" id="IPR011009">
    <property type="entry name" value="Kinase-like_dom_sf"/>
</dbReference>
<reference evidence="2 3" key="1">
    <citation type="submission" date="2023-01" db="EMBL/GenBank/DDBJ databases">
        <title>Analysis of 21 Apiospora genomes using comparative genomics revels a genus with tremendous synthesis potential of carbohydrate active enzymes and secondary metabolites.</title>
        <authorList>
            <person name="Sorensen T."/>
        </authorList>
    </citation>
    <scope>NUCLEOTIDE SEQUENCE [LARGE SCALE GENOMIC DNA]</scope>
    <source>
        <strain evidence="2 3">CBS 135458</strain>
    </source>
</reference>
<dbReference type="RefSeq" id="XP_066717703.1">
    <property type="nucleotide sequence ID" value="XM_066855536.1"/>
</dbReference>
<dbReference type="Gene3D" id="3.90.1200.10">
    <property type="match status" value="1"/>
</dbReference>
<gene>
    <name evidence="2" type="ORF">PG994_004127</name>
</gene>
<evidence type="ECO:0000313" key="3">
    <source>
        <dbReference type="Proteomes" id="UP001480595"/>
    </source>
</evidence>
<accession>A0ABR1VPQ0</accession>
<dbReference type="InterPro" id="IPR051678">
    <property type="entry name" value="AGP_Transferase"/>
</dbReference>
<evidence type="ECO:0000313" key="2">
    <source>
        <dbReference type="EMBL" id="KAK8073228.1"/>
    </source>
</evidence>
<dbReference type="Pfam" id="PF01636">
    <property type="entry name" value="APH"/>
    <property type="match status" value="1"/>
</dbReference>
<comment type="caution">
    <text evidence="2">The sequence shown here is derived from an EMBL/GenBank/DDBJ whole genome shotgun (WGS) entry which is preliminary data.</text>
</comment>
<dbReference type="SUPFAM" id="SSF56112">
    <property type="entry name" value="Protein kinase-like (PK-like)"/>
    <property type="match status" value="1"/>
</dbReference>
<dbReference type="PANTHER" id="PTHR21310:SF58">
    <property type="entry name" value="AMINOGLYCOSIDE PHOSPHOTRANSFERASE DOMAIN-CONTAINING PROTEIN"/>
    <property type="match status" value="1"/>
</dbReference>
<name>A0ABR1VPQ0_9PEZI</name>
<dbReference type="InterPro" id="IPR002575">
    <property type="entry name" value="Aminoglycoside_PTrfase"/>
</dbReference>
<sequence>MENGATDLDRVLAAIRSAGLRYPDEELLESFLYDSIDTEQAARYALQTCSATRGGGLDLTPLLSDWKRLIAAVTHEVPFHQQPDRAVTVDIWRREGGKCFITGLGNSLFDPLVVAPILPVMKPIEKSLHDILKAFVGPELQRWVLHGESPNAYQRYWLVRKSAATALSQGFYQITFEEEGMYYVTARHIGGPPWPSILDKTLDFRRCRLADHSASDMDTPDVSSLQLLSRFAHPFRWSGAAREIAGKKLQPATKLPSTSMWHFLFPECFAKTLLSTWRLAPASFRILVYRCLGFIGGKVYGSSCSLKVQQLPFGMYLKTNYLRWHEGLANEYGALNLVRQHTRIPVARPLDLVSDANYSYLLTPRVPGDRVGLCIDTLSEEEERLLVHDLQKCIDQLRAIPKDATSQYAISNAVDEACYDFRVIMSRNEDEDFVGPFVDEEQFDQPLRTNALPGVVHGGGHRIFFTPGDLNMRNVLVRNGRFSGIVEWENSGWYPEYWDYTKARLITKFTRRWVRIVDAVFERFGDYESELATERQLWDYCM</sequence>
<dbReference type="PANTHER" id="PTHR21310">
    <property type="entry name" value="AMINOGLYCOSIDE PHOSPHOTRANSFERASE-RELATED-RELATED"/>
    <property type="match status" value="1"/>
</dbReference>
<organism evidence="2 3">
    <name type="scientific">Apiospora phragmitis</name>
    <dbReference type="NCBI Taxonomy" id="2905665"/>
    <lineage>
        <taxon>Eukaryota</taxon>
        <taxon>Fungi</taxon>
        <taxon>Dikarya</taxon>
        <taxon>Ascomycota</taxon>
        <taxon>Pezizomycotina</taxon>
        <taxon>Sordariomycetes</taxon>
        <taxon>Xylariomycetidae</taxon>
        <taxon>Amphisphaeriales</taxon>
        <taxon>Apiosporaceae</taxon>
        <taxon>Apiospora</taxon>
    </lineage>
</organism>
<dbReference type="CDD" id="cd05120">
    <property type="entry name" value="APH_ChoK_like"/>
    <property type="match status" value="1"/>
</dbReference>
<protein>
    <recommendedName>
        <fullName evidence="1">Aminoglycoside phosphotransferase domain-containing protein</fullName>
    </recommendedName>
</protein>
<proteinExistence type="predicted"/>